<feature type="transmembrane region" description="Helical" evidence="1">
    <location>
        <begin position="225"/>
        <end position="244"/>
    </location>
</feature>
<feature type="transmembrane region" description="Helical" evidence="1">
    <location>
        <begin position="202"/>
        <end position="218"/>
    </location>
</feature>
<dbReference type="EMBL" id="NKYE01000005">
    <property type="protein sequence ID" value="OZM73225.1"/>
    <property type="molecule type" value="Genomic_DNA"/>
</dbReference>
<dbReference type="FunCoup" id="A0A263D740">
    <property type="interactions" value="15"/>
</dbReference>
<accession>A0A263D740</accession>
<comment type="caution">
    <text evidence="2">The sequence shown here is derived from an EMBL/GenBank/DDBJ whole genome shotgun (WGS) entry which is preliminary data.</text>
</comment>
<dbReference type="OrthoDB" id="3721873at2"/>
<feature type="transmembrane region" description="Helical" evidence="1">
    <location>
        <begin position="168"/>
        <end position="196"/>
    </location>
</feature>
<evidence type="ECO:0000313" key="3">
    <source>
        <dbReference type="Proteomes" id="UP000242444"/>
    </source>
</evidence>
<feature type="transmembrane region" description="Helical" evidence="1">
    <location>
        <begin position="275"/>
        <end position="297"/>
    </location>
</feature>
<organism evidence="2 3">
    <name type="scientific">Amycolatopsis antarctica</name>
    <dbReference type="NCBI Taxonomy" id="1854586"/>
    <lineage>
        <taxon>Bacteria</taxon>
        <taxon>Bacillati</taxon>
        <taxon>Actinomycetota</taxon>
        <taxon>Actinomycetes</taxon>
        <taxon>Pseudonocardiales</taxon>
        <taxon>Pseudonocardiaceae</taxon>
        <taxon>Amycolatopsis</taxon>
    </lineage>
</organism>
<keyword evidence="1" id="KW-1133">Transmembrane helix</keyword>
<protein>
    <recommendedName>
        <fullName evidence="4">Glycosyltransferase RgtA/B/C/D-like domain-containing protein</fullName>
    </recommendedName>
</protein>
<feature type="transmembrane region" description="Helical" evidence="1">
    <location>
        <begin position="102"/>
        <end position="125"/>
    </location>
</feature>
<dbReference type="AlphaFoldDB" id="A0A263D740"/>
<sequence>MTVAVVLVWLVLTVFVLAGWSRCNDSRAWRLAALGGALVLSLLHQIMFGTVVEDAYISFRYSLNLAEGNGPVFNPGERVEGYSNFLWTVLVAVPQAVFGRGLVAGAAVLGVICTLGCVLLAYLLVNRIVRLAGAGRPPRPVLGVLAAVLTAGASGLAAYGPSGLETPLFLLLVLATCYAVACGRTVVAGVLVALATMTRPDGAVVALIVAAFLVVAAVRKRTDWWALIGYLLGGLVLAVPWTAWRVTYYGHLLPNAVAAKSGGSLGWQLGQGWDYLAGFSLAHLGFLLAGVVAVIVLSRRRVAEETRQAGAFAWLLLAIAGGYLAFITYAGGDWMPAWRLLAPVPPLIAVAVLAAYGVLTDPVPVPVPRGNVRRRIAPAVALALCGVSLLVSTMTPRMLPSMREWSEQIAEMGEIGSWLGATLPPGTVFSTYANGVLSYRAGTGLIVVDVLGLTDEHIAREGRRDEDSGPIGHIANDYEYVVDVRRPSVAVTTGNGFADRQQCGIGTAYADDYAPAPFRRAGRDGGEDWVTLYLRDGQAPELIEELTADPRFEHVPCD</sequence>
<reference evidence="2 3" key="1">
    <citation type="submission" date="2017-07" db="EMBL/GenBank/DDBJ databases">
        <title>Amycolatopsis antarcticus sp. nov., isolated from the surface of an Antarcticus brown macroalga.</title>
        <authorList>
            <person name="Wang J."/>
            <person name="Leiva S."/>
            <person name="Huang J."/>
            <person name="Huang Y."/>
        </authorList>
    </citation>
    <scope>NUCLEOTIDE SEQUENCE [LARGE SCALE GENOMIC DNA]</scope>
    <source>
        <strain evidence="2 3">AU-G6</strain>
    </source>
</reference>
<keyword evidence="1" id="KW-0812">Transmembrane</keyword>
<keyword evidence="1" id="KW-0472">Membrane</keyword>
<feature type="transmembrane region" description="Helical" evidence="1">
    <location>
        <begin position="28"/>
        <end position="52"/>
    </location>
</feature>
<evidence type="ECO:0000256" key="1">
    <source>
        <dbReference type="SAM" id="Phobius"/>
    </source>
</evidence>
<keyword evidence="3" id="KW-1185">Reference proteome</keyword>
<evidence type="ECO:0008006" key="4">
    <source>
        <dbReference type="Google" id="ProtNLM"/>
    </source>
</evidence>
<feature type="transmembrane region" description="Helical" evidence="1">
    <location>
        <begin position="141"/>
        <end position="161"/>
    </location>
</feature>
<feature type="transmembrane region" description="Helical" evidence="1">
    <location>
        <begin position="379"/>
        <end position="399"/>
    </location>
</feature>
<dbReference type="InParanoid" id="A0A263D740"/>
<proteinExistence type="predicted"/>
<evidence type="ECO:0000313" key="2">
    <source>
        <dbReference type="EMBL" id="OZM73225.1"/>
    </source>
</evidence>
<gene>
    <name evidence="2" type="ORF">CFN78_10180</name>
</gene>
<dbReference type="Proteomes" id="UP000242444">
    <property type="component" value="Unassembled WGS sequence"/>
</dbReference>
<feature type="transmembrane region" description="Helical" evidence="1">
    <location>
        <begin position="337"/>
        <end position="359"/>
    </location>
</feature>
<name>A0A263D740_9PSEU</name>
<feature type="transmembrane region" description="Helical" evidence="1">
    <location>
        <begin position="309"/>
        <end position="331"/>
    </location>
</feature>